<keyword evidence="10" id="KW-1185">Reference proteome</keyword>
<proteinExistence type="inferred from homology"/>
<comment type="subcellular location">
    <subcellularLocation>
        <location evidence="1">Cell membrane</location>
        <topology evidence="1">Multi-pass membrane protein</topology>
    </subcellularLocation>
</comment>
<evidence type="ECO:0000256" key="5">
    <source>
        <dbReference type="ARBA" id="ARBA00022692"/>
    </source>
</evidence>
<dbReference type="PANTHER" id="PTHR30472:SF1">
    <property type="entry name" value="FE(3+) DICITRATE TRANSPORT SYSTEM PERMEASE PROTEIN FECC-RELATED"/>
    <property type="match status" value="1"/>
</dbReference>
<protein>
    <submittedName>
        <fullName evidence="9">Iron ABC transporter permease</fullName>
    </submittedName>
</protein>
<evidence type="ECO:0000256" key="4">
    <source>
        <dbReference type="ARBA" id="ARBA00022475"/>
    </source>
</evidence>
<dbReference type="EMBL" id="JAPDIA010000003">
    <property type="protein sequence ID" value="MDG0809774.1"/>
    <property type="molecule type" value="Genomic_DNA"/>
</dbReference>
<dbReference type="Proteomes" id="UP001153404">
    <property type="component" value="Unassembled WGS sequence"/>
</dbReference>
<evidence type="ECO:0000256" key="3">
    <source>
        <dbReference type="ARBA" id="ARBA00022448"/>
    </source>
</evidence>
<dbReference type="InterPro" id="IPR037294">
    <property type="entry name" value="ABC_BtuC-like"/>
</dbReference>
<dbReference type="SUPFAM" id="SSF81345">
    <property type="entry name" value="ABC transporter involved in vitamin B12 uptake, BtuC"/>
    <property type="match status" value="1"/>
</dbReference>
<evidence type="ECO:0000256" key="8">
    <source>
        <dbReference type="SAM" id="Phobius"/>
    </source>
</evidence>
<keyword evidence="4" id="KW-1003">Cell membrane</keyword>
<dbReference type="CDD" id="cd06550">
    <property type="entry name" value="TM_ABC_iron-siderophores_like"/>
    <property type="match status" value="1"/>
</dbReference>
<dbReference type="AlphaFoldDB" id="A0A9X4QSY1"/>
<dbReference type="RefSeq" id="WP_277531247.1">
    <property type="nucleotide sequence ID" value="NZ_JAPDIA010000003.1"/>
</dbReference>
<feature type="transmembrane region" description="Helical" evidence="8">
    <location>
        <begin position="282"/>
        <end position="303"/>
    </location>
</feature>
<keyword evidence="5 8" id="KW-0812">Transmembrane</keyword>
<feature type="transmembrane region" description="Helical" evidence="8">
    <location>
        <begin position="97"/>
        <end position="118"/>
    </location>
</feature>
<dbReference type="FunFam" id="1.10.3470.10:FF:000001">
    <property type="entry name" value="Vitamin B12 ABC transporter permease BtuC"/>
    <property type="match status" value="1"/>
</dbReference>
<comment type="caution">
    <text evidence="9">The sequence shown here is derived from an EMBL/GenBank/DDBJ whole genome shotgun (WGS) entry which is preliminary data.</text>
</comment>
<feature type="transmembrane region" description="Helical" evidence="8">
    <location>
        <begin position="124"/>
        <end position="143"/>
    </location>
</feature>
<feature type="transmembrane region" description="Helical" evidence="8">
    <location>
        <begin position="196"/>
        <end position="218"/>
    </location>
</feature>
<feature type="transmembrane region" description="Helical" evidence="8">
    <location>
        <begin position="65"/>
        <end position="85"/>
    </location>
</feature>
<gene>
    <name evidence="9" type="ORF">OMP40_10820</name>
</gene>
<feature type="transmembrane region" description="Helical" evidence="8">
    <location>
        <begin position="315"/>
        <end position="335"/>
    </location>
</feature>
<dbReference type="Gene3D" id="1.10.3470.10">
    <property type="entry name" value="ABC transporter involved in vitamin B12 uptake, BtuC"/>
    <property type="match status" value="1"/>
</dbReference>
<dbReference type="GO" id="GO:0033214">
    <property type="term" value="P:siderophore-iron import into cell"/>
    <property type="evidence" value="ECO:0007669"/>
    <property type="project" value="TreeGrafter"/>
</dbReference>
<dbReference type="PANTHER" id="PTHR30472">
    <property type="entry name" value="FERRIC ENTEROBACTIN TRANSPORT SYSTEM PERMEASE PROTEIN"/>
    <property type="match status" value="1"/>
</dbReference>
<evidence type="ECO:0000256" key="2">
    <source>
        <dbReference type="ARBA" id="ARBA00007935"/>
    </source>
</evidence>
<keyword evidence="7 8" id="KW-0472">Membrane</keyword>
<organism evidence="9 10">
    <name type="scientific">Cohnella rhizosphaerae</name>
    <dbReference type="NCBI Taxonomy" id="1457232"/>
    <lineage>
        <taxon>Bacteria</taxon>
        <taxon>Bacillati</taxon>
        <taxon>Bacillota</taxon>
        <taxon>Bacilli</taxon>
        <taxon>Bacillales</taxon>
        <taxon>Paenibacillaceae</taxon>
        <taxon>Cohnella</taxon>
    </lineage>
</organism>
<feature type="transmembrane region" description="Helical" evidence="8">
    <location>
        <begin position="239"/>
        <end position="270"/>
    </location>
</feature>
<name>A0A9X4QSY1_9BACL</name>
<dbReference type="GO" id="GO:0022857">
    <property type="term" value="F:transmembrane transporter activity"/>
    <property type="evidence" value="ECO:0007669"/>
    <property type="project" value="InterPro"/>
</dbReference>
<dbReference type="Pfam" id="PF01032">
    <property type="entry name" value="FecCD"/>
    <property type="match status" value="1"/>
</dbReference>
<feature type="transmembrane region" description="Helical" evidence="8">
    <location>
        <begin position="155"/>
        <end position="176"/>
    </location>
</feature>
<keyword evidence="3" id="KW-0813">Transport</keyword>
<keyword evidence="6 8" id="KW-1133">Transmembrane helix</keyword>
<evidence type="ECO:0000256" key="6">
    <source>
        <dbReference type="ARBA" id="ARBA00022989"/>
    </source>
</evidence>
<evidence type="ECO:0000256" key="7">
    <source>
        <dbReference type="ARBA" id="ARBA00023136"/>
    </source>
</evidence>
<comment type="similarity">
    <text evidence="2">Belongs to the binding-protein-dependent transport system permease family. FecCD subfamily.</text>
</comment>
<reference evidence="9" key="1">
    <citation type="submission" date="2022-10" db="EMBL/GenBank/DDBJ databases">
        <title>Comparative genomic analysis of Cohnella hashimotonis sp. nov., isolated from the International Space Station.</title>
        <authorList>
            <person name="Simpson A."/>
            <person name="Venkateswaran K."/>
        </authorList>
    </citation>
    <scope>NUCLEOTIDE SEQUENCE</scope>
    <source>
        <strain evidence="9">DSM 28161</strain>
    </source>
</reference>
<evidence type="ECO:0000313" key="10">
    <source>
        <dbReference type="Proteomes" id="UP001153404"/>
    </source>
</evidence>
<accession>A0A9X4QSY1</accession>
<dbReference type="InterPro" id="IPR000522">
    <property type="entry name" value="ABC_transptr_permease_BtuC"/>
</dbReference>
<evidence type="ECO:0000313" key="9">
    <source>
        <dbReference type="EMBL" id="MDG0809774.1"/>
    </source>
</evidence>
<sequence>MMERLSASPLFKTVGLALGLVLVAAGLFASMAFGLSTIGLSDIYRAATKYDAASNAQIIVHTARMPRAFTAAAIGACLAVAGALIQGLTRNPLADPSLLGINYGASCLIVFAVTRLSISSLPALTAVSFAGAAIAAIAVYMLGAIGRDGLTPLKIILAGAALSALFSSFTQGMLVLNEQGLSEMMFWLTGSVAGRSLEMLQAVLPVMAAGMIGALWIARHMNVLTMGEHTAQGLGQRTALIKIFAGIIVVALAGSSVAVAGPVGFIGLIVPTLVRPFTGSDYRWIVPYSAVAGALLLLSADIAGRFLIRPEELPVGIMTAIIGTPAFIAIARKGLAQK</sequence>
<evidence type="ECO:0000256" key="1">
    <source>
        <dbReference type="ARBA" id="ARBA00004651"/>
    </source>
</evidence>
<dbReference type="GO" id="GO:0005886">
    <property type="term" value="C:plasma membrane"/>
    <property type="evidence" value="ECO:0007669"/>
    <property type="project" value="UniProtKB-SubCell"/>
</dbReference>